<comment type="caution">
    <text evidence="8">The sequence shown here is derived from an EMBL/GenBank/DDBJ whole genome shotgun (WGS) entry which is preliminary data.</text>
</comment>
<protein>
    <submittedName>
        <fullName evidence="8">Uncharacterized protein</fullName>
    </submittedName>
</protein>
<dbReference type="GO" id="GO:0050778">
    <property type="term" value="P:positive regulation of immune response"/>
    <property type="evidence" value="ECO:0007669"/>
    <property type="project" value="InterPro"/>
</dbReference>
<proteinExistence type="inferred from homology"/>
<evidence type="ECO:0000313" key="8">
    <source>
        <dbReference type="EMBL" id="KAK7806734.1"/>
    </source>
</evidence>
<reference evidence="8 9" key="1">
    <citation type="journal article" date="2023" name="bioRxiv">
        <title>Conserved and derived expression patterns and positive selection on dental genes reveal complex evolutionary context of ever-growing rodent molars.</title>
        <authorList>
            <person name="Calamari Z.T."/>
            <person name="Song A."/>
            <person name="Cohen E."/>
            <person name="Akter M."/>
            <person name="Roy R.D."/>
            <person name="Hallikas O."/>
            <person name="Christensen M.M."/>
            <person name="Li P."/>
            <person name="Marangoni P."/>
            <person name="Jernvall J."/>
            <person name="Klein O.D."/>
        </authorList>
    </citation>
    <scope>NUCLEOTIDE SEQUENCE [LARGE SCALE GENOMIC DNA]</scope>
    <source>
        <strain evidence="8">V071</strain>
    </source>
</reference>
<dbReference type="GO" id="GO:0007259">
    <property type="term" value="P:cell surface receptor signaling pathway via JAK-STAT"/>
    <property type="evidence" value="ECO:0007669"/>
    <property type="project" value="InterPro"/>
</dbReference>
<comment type="subcellular location">
    <subcellularLocation>
        <location evidence="1">Secreted</location>
    </subcellularLocation>
</comment>
<name>A0AAW0HXD6_MYOGA</name>
<gene>
    <name evidence="8" type="ORF">U0070_003913</name>
</gene>
<evidence type="ECO:0000256" key="7">
    <source>
        <dbReference type="SAM" id="SignalP"/>
    </source>
</evidence>
<dbReference type="GO" id="GO:0051607">
    <property type="term" value="P:defense response to virus"/>
    <property type="evidence" value="ECO:0007669"/>
    <property type="project" value="UniProtKB-KW"/>
</dbReference>
<keyword evidence="6" id="KW-0051">Antiviral defense</keyword>
<dbReference type="Proteomes" id="UP001488838">
    <property type="component" value="Unassembled WGS sequence"/>
</dbReference>
<keyword evidence="4" id="KW-0964">Secreted</keyword>
<dbReference type="Gene3D" id="1.20.1250.60">
    <property type="entry name" value="Interferon lambda"/>
    <property type="match status" value="1"/>
</dbReference>
<dbReference type="GO" id="GO:0005125">
    <property type="term" value="F:cytokine activity"/>
    <property type="evidence" value="ECO:0007669"/>
    <property type="project" value="UniProtKB-KW"/>
</dbReference>
<evidence type="ECO:0000256" key="4">
    <source>
        <dbReference type="ARBA" id="ARBA00022525"/>
    </source>
</evidence>
<comment type="similarity">
    <text evidence="2">Belongs to the lambda interferon family.</text>
</comment>
<keyword evidence="5 7" id="KW-0732">Signal</keyword>
<dbReference type="FunFam" id="1.20.1250.60:FF:000001">
    <property type="entry name" value="Interferon lambda 1"/>
    <property type="match status" value="1"/>
</dbReference>
<dbReference type="EMBL" id="JBBHLL010000292">
    <property type="protein sequence ID" value="KAK7806734.1"/>
    <property type="molecule type" value="Genomic_DNA"/>
</dbReference>
<evidence type="ECO:0000313" key="9">
    <source>
        <dbReference type="Proteomes" id="UP001488838"/>
    </source>
</evidence>
<organism evidence="8 9">
    <name type="scientific">Myodes glareolus</name>
    <name type="common">Bank vole</name>
    <name type="synonym">Clethrionomys glareolus</name>
    <dbReference type="NCBI Taxonomy" id="447135"/>
    <lineage>
        <taxon>Eukaryota</taxon>
        <taxon>Metazoa</taxon>
        <taxon>Chordata</taxon>
        <taxon>Craniata</taxon>
        <taxon>Vertebrata</taxon>
        <taxon>Euteleostomi</taxon>
        <taxon>Mammalia</taxon>
        <taxon>Eutheria</taxon>
        <taxon>Euarchontoglires</taxon>
        <taxon>Glires</taxon>
        <taxon>Rodentia</taxon>
        <taxon>Myomorpha</taxon>
        <taxon>Muroidea</taxon>
        <taxon>Cricetidae</taxon>
        <taxon>Arvicolinae</taxon>
        <taxon>Myodes</taxon>
    </lineage>
</organism>
<dbReference type="GO" id="GO:0045087">
    <property type="term" value="P:innate immune response"/>
    <property type="evidence" value="ECO:0007669"/>
    <property type="project" value="TreeGrafter"/>
</dbReference>
<dbReference type="InterPro" id="IPR029177">
    <property type="entry name" value="INF_lambda"/>
</dbReference>
<evidence type="ECO:0000256" key="2">
    <source>
        <dbReference type="ARBA" id="ARBA00008717"/>
    </source>
</evidence>
<dbReference type="AlphaFoldDB" id="A0AAW0HXD6"/>
<dbReference type="PANTHER" id="PTHR31943">
    <property type="entry name" value="INTERLEUKIN-28 AND 29"/>
    <property type="match status" value="1"/>
</dbReference>
<dbReference type="Pfam" id="PF15177">
    <property type="entry name" value="IL28A"/>
    <property type="match status" value="1"/>
</dbReference>
<evidence type="ECO:0000256" key="1">
    <source>
        <dbReference type="ARBA" id="ARBA00004613"/>
    </source>
</evidence>
<dbReference type="InterPro" id="IPR038326">
    <property type="entry name" value="IFN-lambda_sf"/>
</dbReference>
<feature type="chain" id="PRO_5043911858" evidence="7">
    <location>
        <begin position="39"/>
        <end position="212"/>
    </location>
</feature>
<evidence type="ECO:0000256" key="5">
    <source>
        <dbReference type="ARBA" id="ARBA00022729"/>
    </source>
</evidence>
<keyword evidence="3" id="KW-0202">Cytokine</keyword>
<evidence type="ECO:0000256" key="3">
    <source>
        <dbReference type="ARBA" id="ARBA00022514"/>
    </source>
</evidence>
<sequence>MHTRIPISSQTPESSMKPAGGRLLLLLLLAAVLTGTRAHPVPGDTRHPSDAKECHLARFKSLPPKELQAFKKAKDAIEEWLLKKDVKCSSRLFPRAWDLQELQIQERPKVLQAELTLTMNVLENVTDSALEPILNHPLHTLRHIQSQLQTCTQLQPTAEPGSPSRRLSRWLHRLQEAQEKETPGCLEASVTFNLFRLLIRDLKCVARGDQCA</sequence>
<keyword evidence="9" id="KW-1185">Reference proteome</keyword>
<feature type="signal peptide" evidence="7">
    <location>
        <begin position="1"/>
        <end position="38"/>
    </location>
</feature>
<dbReference type="PANTHER" id="PTHR31943:SF1">
    <property type="entry name" value="INTERFERON LAMBDA-2-RELATED"/>
    <property type="match status" value="1"/>
</dbReference>
<dbReference type="GO" id="GO:0005615">
    <property type="term" value="C:extracellular space"/>
    <property type="evidence" value="ECO:0007669"/>
    <property type="project" value="UniProtKB-KW"/>
</dbReference>
<evidence type="ECO:0000256" key="6">
    <source>
        <dbReference type="ARBA" id="ARBA00023118"/>
    </source>
</evidence>
<accession>A0AAW0HXD6</accession>